<sequence>MSLEKDKTYKDWELSGSENEDKSQFNLGKFIKCSKHGRIARLSESVYSRCKIRGTHFQSLGQSVELYTSTDNKLELLGSLEVDFEIGDLVCSHKCVICEHKIQLNADGLLGLDFLRTFDCDISVADHILKIGNCSLHLSERSVTGIADIIFQGARIKYSFRKGRITFSQSMEDDMDTGFEVGNFKSNDSNGRSQPSFAGGAQLLAELKVMACNLERVLSVNSDSVCKTRCPCEVIPQFNDGGKVHVSPALGAKNRVQSNGGASRGFKESSLKSSTIINVSGLILVCREESFPPFNEILCNGRVLAEAKTLAGGRARSTSLEDSFLGCYGSDGVVLPSNGSCEPAVGRFLLKRAEELILSQFVVINPSGSIFSYCDRRCEFAVSLS</sequence>
<evidence type="ECO:0000313" key="1">
    <source>
        <dbReference type="EMBL" id="KAJ8898388.1"/>
    </source>
</evidence>
<dbReference type="Gene3D" id="2.40.70.10">
    <property type="entry name" value="Acid Proteases"/>
    <property type="match status" value="1"/>
</dbReference>
<dbReference type="InterPro" id="IPR021109">
    <property type="entry name" value="Peptidase_aspartic_dom_sf"/>
</dbReference>
<protein>
    <submittedName>
        <fullName evidence="1">Uncharacterized protein</fullName>
    </submittedName>
</protein>
<dbReference type="EMBL" id="JARBHB010000001">
    <property type="protein sequence ID" value="KAJ8898388.1"/>
    <property type="molecule type" value="Genomic_DNA"/>
</dbReference>
<reference evidence="1 2" key="1">
    <citation type="submission" date="2023-02" db="EMBL/GenBank/DDBJ databases">
        <title>LHISI_Scaffold_Assembly.</title>
        <authorList>
            <person name="Stuart O.P."/>
            <person name="Cleave R."/>
            <person name="Magrath M.J.L."/>
            <person name="Mikheyev A.S."/>
        </authorList>
    </citation>
    <scope>NUCLEOTIDE SEQUENCE [LARGE SCALE GENOMIC DNA]</scope>
    <source>
        <strain evidence="1">Daus_M_001</strain>
        <tissue evidence="1">Leg muscle</tissue>
    </source>
</reference>
<name>A0ABQ9IQL9_9NEOP</name>
<gene>
    <name evidence="1" type="ORF">PR048_003748</name>
</gene>
<comment type="caution">
    <text evidence="1">The sequence shown here is derived from an EMBL/GenBank/DDBJ whole genome shotgun (WGS) entry which is preliminary data.</text>
</comment>
<accession>A0ABQ9IQL9</accession>
<organism evidence="1 2">
    <name type="scientific">Dryococelus australis</name>
    <dbReference type="NCBI Taxonomy" id="614101"/>
    <lineage>
        <taxon>Eukaryota</taxon>
        <taxon>Metazoa</taxon>
        <taxon>Ecdysozoa</taxon>
        <taxon>Arthropoda</taxon>
        <taxon>Hexapoda</taxon>
        <taxon>Insecta</taxon>
        <taxon>Pterygota</taxon>
        <taxon>Neoptera</taxon>
        <taxon>Polyneoptera</taxon>
        <taxon>Phasmatodea</taxon>
        <taxon>Verophasmatodea</taxon>
        <taxon>Anareolatae</taxon>
        <taxon>Phasmatidae</taxon>
        <taxon>Eurycanthinae</taxon>
        <taxon>Dryococelus</taxon>
    </lineage>
</organism>
<evidence type="ECO:0000313" key="2">
    <source>
        <dbReference type="Proteomes" id="UP001159363"/>
    </source>
</evidence>
<keyword evidence="2" id="KW-1185">Reference proteome</keyword>
<dbReference type="Proteomes" id="UP001159363">
    <property type="component" value="Chromosome 1"/>
</dbReference>
<proteinExistence type="predicted"/>